<organism evidence="1 2">
    <name type="scientific">Geomonas propionica</name>
    <dbReference type="NCBI Taxonomy" id="2798582"/>
    <lineage>
        <taxon>Bacteria</taxon>
        <taxon>Pseudomonadati</taxon>
        <taxon>Thermodesulfobacteriota</taxon>
        <taxon>Desulfuromonadia</taxon>
        <taxon>Geobacterales</taxon>
        <taxon>Geobacteraceae</taxon>
        <taxon>Geomonas</taxon>
    </lineage>
</organism>
<proteinExistence type="predicted"/>
<accession>A0ABS0YKZ7</accession>
<name>A0ABS0YKZ7_9BACT</name>
<dbReference type="RefSeq" id="WP_199393171.1">
    <property type="nucleotide sequence ID" value="NZ_JAEMHK010000001.1"/>
</dbReference>
<comment type="caution">
    <text evidence="1">The sequence shown here is derived from an EMBL/GenBank/DDBJ whole genome shotgun (WGS) entry which is preliminary data.</text>
</comment>
<gene>
    <name evidence="1" type="ORF">JFN90_00640</name>
</gene>
<keyword evidence="2" id="KW-1185">Reference proteome</keyword>
<sequence length="74" mass="8388">MAKEKVAVREAIQEIHQRYVQELAKVEFLTQSFKAMVDNIGSVGINLDGFVLAMTDAVEKMADLNDDLDRVRFD</sequence>
<evidence type="ECO:0000313" key="2">
    <source>
        <dbReference type="Proteomes" id="UP000641025"/>
    </source>
</evidence>
<evidence type="ECO:0000313" key="1">
    <source>
        <dbReference type="EMBL" id="MBJ6798633.1"/>
    </source>
</evidence>
<dbReference type="EMBL" id="JAEMHK010000001">
    <property type="protein sequence ID" value="MBJ6798633.1"/>
    <property type="molecule type" value="Genomic_DNA"/>
</dbReference>
<protein>
    <submittedName>
        <fullName evidence="1">Uncharacterized protein</fullName>
    </submittedName>
</protein>
<reference evidence="1 2" key="1">
    <citation type="submission" date="2020-12" db="EMBL/GenBank/DDBJ databases">
        <title>Geomonas sp. Red259, isolated from paddy soil.</title>
        <authorList>
            <person name="Xu Z."/>
            <person name="Zhang Z."/>
            <person name="Masuda Y."/>
            <person name="Itoh H."/>
            <person name="Senoo K."/>
        </authorList>
    </citation>
    <scope>NUCLEOTIDE SEQUENCE [LARGE SCALE GENOMIC DNA]</scope>
    <source>
        <strain evidence="1 2">Red259</strain>
    </source>
</reference>
<dbReference type="Proteomes" id="UP000641025">
    <property type="component" value="Unassembled WGS sequence"/>
</dbReference>